<evidence type="ECO:0000256" key="9">
    <source>
        <dbReference type="ARBA" id="ARBA00038276"/>
    </source>
</evidence>
<dbReference type="AlphaFoldDB" id="A0A1W1BMT2"/>
<keyword evidence="2" id="KW-1277">Toxin-antitoxin system</keyword>
<dbReference type="InterPro" id="IPR052038">
    <property type="entry name" value="Type-VII_TA_antitoxin"/>
</dbReference>
<evidence type="ECO:0000256" key="1">
    <source>
        <dbReference type="ARBA" id="ARBA00001946"/>
    </source>
</evidence>
<dbReference type="InterPro" id="IPR043519">
    <property type="entry name" value="NT_sf"/>
</dbReference>
<evidence type="ECO:0000256" key="4">
    <source>
        <dbReference type="ARBA" id="ARBA00022695"/>
    </source>
</evidence>
<keyword evidence="5" id="KW-0479">Metal-binding</keyword>
<comment type="cofactor">
    <cofactor evidence="1">
        <name>Mg(2+)</name>
        <dbReference type="ChEBI" id="CHEBI:18420"/>
    </cofactor>
</comment>
<evidence type="ECO:0000256" key="8">
    <source>
        <dbReference type="ARBA" id="ARBA00022842"/>
    </source>
</evidence>
<keyword evidence="8" id="KW-0460">Magnesium</keyword>
<dbReference type="Gene3D" id="3.30.460.10">
    <property type="entry name" value="Beta Polymerase, domain 2"/>
    <property type="match status" value="1"/>
</dbReference>
<dbReference type="CDD" id="cd05403">
    <property type="entry name" value="NT_KNTase_like"/>
    <property type="match status" value="1"/>
</dbReference>
<keyword evidence="6" id="KW-0547">Nucleotide-binding</keyword>
<dbReference type="SUPFAM" id="SSF81301">
    <property type="entry name" value="Nucleotidyltransferase"/>
    <property type="match status" value="1"/>
</dbReference>
<evidence type="ECO:0000256" key="6">
    <source>
        <dbReference type="ARBA" id="ARBA00022741"/>
    </source>
</evidence>
<dbReference type="PANTHER" id="PTHR33571">
    <property type="entry name" value="SSL8005 PROTEIN"/>
    <property type="match status" value="1"/>
</dbReference>
<dbReference type="GO" id="GO:0016779">
    <property type="term" value="F:nucleotidyltransferase activity"/>
    <property type="evidence" value="ECO:0007669"/>
    <property type="project" value="UniProtKB-KW"/>
</dbReference>
<dbReference type="Pfam" id="PF01909">
    <property type="entry name" value="NTP_transf_2"/>
    <property type="match status" value="1"/>
</dbReference>
<dbReference type="GO" id="GO:0005524">
    <property type="term" value="F:ATP binding"/>
    <property type="evidence" value="ECO:0007669"/>
    <property type="project" value="UniProtKB-KW"/>
</dbReference>
<keyword evidence="3" id="KW-0808">Transferase</keyword>
<evidence type="ECO:0000313" key="11">
    <source>
        <dbReference type="EMBL" id="SFV54850.1"/>
    </source>
</evidence>
<evidence type="ECO:0000256" key="5">
    <source>
        <dbReference type="ARBA" id="ARBA00022723"/>
    </source>
</evidence>
<evidence type="ECO:0000256" key="3">
    <source>
        <dbReference type="ARBA" id="ARBA00022679"/>
    </source>
</evidence>
<accession>A0A1W1BMT2</accession>
<dbReference type="InterPro" id="IPR002934">
    <property type="entry name" value="Polymerase_NTP_transf_dom"/>
</dbReference>
<dbReference type="PANTHER" id="PTHR33571:SF14">
    <property type="entry name" value="PROTEIN ADENYLYLTRANSFERASE MJ0435-RELATED"/>
    <property type="match status" value="1"/>
</dbReference>
<dbReference type="EMBL" id="FPHD01000027">
    <property type="protein sequence ID" value="SFV54850.1"/>
    <property type="molecule type" value="Genomic_DNA"/>
</dbReference>
<organism evidence="11">
    <name type="scientific">hydrothermal vent metagenome</name>
    <dbReference type="NCBI Taxonomy" id="652676"/>
    <lineage>
        <taxon>unclassified sequences</taxon>
        <taxon>metagenomes</taxon>
        <taxon>ecological metagenomes</taxon>
    </lineage>
</organism>
<evidence type="ECO:0000256" key="2">
    <source>
        <dbReference type="ARBA" id="ARBA00022649"/>
    </source>
</evidence>
<evidence type="ECO:0000259" key="10">
    <source>
        <dbReference type="Pfam" id="PF01909"/>
    </source>
</evidence>
<dbReference type="GO" id="GO:0046872">
    <property type="term" value="F:metal ion binding"/>
    <property type="evidence" value="ECO:0007669"/>
    <property type="project" value="UniProtKB-KW"/>
</dbReference>
<keyword evidence="4" id="KW-0548">Nucleotidyltransferase</keyword>
<comment type="similarity">
    <text evidence="9">Belongs to the MntA antitoxin family.</text>
</comment>
<evidence type="ECO:0000256" key="7">
    <source>
        <dbReference type="ARBA" id="ARBA00022840"/>
    </source>
</evidence>
<feature type="domain" description="Polymerase nucleotidyl transferase" evidence="10">
    <location>
        <begin position="16"/>
        <end position="95"/>
    </location>
</feature>
<protein>
    <recommendedName>
        <fullName evidence="10">Polymerase nucleotidyl transferase domain-containing protein</fullName>
    </recommendedName>
</protein>
<gene>
    <name evidence="11" type="ORF">MNB_SV-8-649</name>
</gene>
<reference evidence="11" key="1">
    <citation type="submission" date="2016-10" db="EMBL/GenBank/DDBJ databases">
        <authorList>
            <person name="de Groot N.N."/>
        </authorList>
    </citation>
    <scope>NUCLEOTIDE SEQUENCE</scope>
</reference>
<sequence>MLNQSQILSSLHHYKNKYKTQYGIEEIGIFGSYAKNSADDKSDIDVFVKLKHSNLFTLSRIRIELEEIFGIHTDIVQIRDRMNRYLKKHIEEEAISA</sequence>
<keyword evidence="7" id="KW-0067">ATP-binding</keyword>
<name>A0A1W1BMT2_9ZZZZ</name>
<proteinExistence type="inferred from homology"/>